<dbReference type="InterPro" id="IPR058594">
    <property type="entry name" value="PB1-like_dom_pln"/>
</dbReference>
<sequence>MLTGVHSEKFSTVIHHGGFIVRRPRFKFTGKLVDYFDNLDVDRMSMFEIVAMVEKLGITYNVKVFWQLTDKPIEVKQLKNDGDVIKMVSNLPRDHYVHLYLEEVVGFSETKMDEPGLGEAEIDEPDLGEAEMNEPDIGEPEMDEHEMDEPELGELEMDEHVMDEPELGEPGMDEHESEVRLEFESDSKDEEYVAGSESSSAVSSFSDRENEIVSSEDEVDEESNVNVGLGNDEVDVQNRPEKYVHQSYFVSTQRVIYSHLISLVRGEKQWTVEETMEPILPPLFRRPTGRPYKKRKREIDEPTPQPGKASRRGVKIFYKKCGGIGHNIKTCKGRVGGNIRGPGQTSTSSARAPKISKLPTRRPTTTPTSHGENSPRPTPTSHGGNSPRPTLLPTQPSEVHTTRWMPTPTTTNHVGTPLTTAHGGTSPRPTPLPTQPSQGHTARWMPTPTTTTTHVGTPPTSAHGGTSPRPTPLPTQPSQGHTVRWMPTPTATTHLSQESSTNQPSPKVDP</sequence>
<feature type="compositionally biased region" description="Low complexity" evidence="1">
    <location>
        <begin position="402"/>
        <end position="411"/>
    </location>
</feature>
<evidence type="ECO:0000256" key="1">
    <source>
        <dbReference type="SAM" id="MobiDB-lite"/>
    </source>
</evidence>
<feature type="region of interest" description="Disordered" evidence="1">
    <location>
        <begin position="282"/>
        <end position="313"/>
    </location>
</feature>
<feature type="compositionally biased region" description="Low complexity" evidence="1">
    <location>
        <begin position="446"/>
        <end position="460"/>
    </location>
</feature>
<feature type="compositionally biased region" description="Polar residues" evidence="1">
    <location>
        <begin position="379"/>
        <end position="399"/>
    </location>
</feature>
<feature type="domain" description="PB1-like" evidence="2">
    <location>
        <begin position="8"/>
        <end position="102"/>
    </location>
</feature>
<gene>
    <name evidence="3" type="ORF">V6N11_073439</name>
</gene>
<feature type="compositionally biased region" description="Acidic residues" evidence="1">
    <location>
        <begin position="214"/>
        <end position="223"/>
    </location>
</feature>
<evidence type="ECO:0000259" key="2">
    <source>
        <dbReference type="Pfam" id="PF26130"/>
    </source>
</evidence>
<evidence type="ECO:0000313" key="4">
    <source>
        <dbReference type="Proteomes" id="UP001396334"/>
    </source>
</evidence>
<feature type="compositionally biased region" description="Polar residues" evidence="1">
    <location>
        <begin position="412"/>
        <end position="423"/>
    </location>
</feature>
<feature type="compositionally biased region" description="Polar residues" evidence="1">
    <location>
        <begin position="489"/>
        <end position="510"/>
    </location>
</feature>
<organism evidence="3 4">
    <name type="scientific">Hibiscus sabdariffa</name>
    <name type="common">roselle</name>
    <dbReference type="NCBI Taxonomy" id="183260"/>
    <lineage>
        <taxon>Eukaryota</taxon>
        <taxon>Viridiplantae</taxon>
        <taxon>Streptophyta</taxon>
        <taxon>Embryophyta</taxon>
        <taxon>Tracheophyta</taxon>
        <taxon>Spermatophyta</taxon>
        <taxon>Magnoliopsida</taxon>
        <taxon>eudicotyledons</taxon>
        <taxon>Gunneridae</taxon>
        <taxon>Pentapetalae</taxon>
        <taxon>rosids</taxon>
        <taxon>malvids</taxon>
        <taxon>Malvales</taxon>
        <taxon>Malvaceae</taxon>
        <taxon>Malvoideae</taxon>
        <taxon>Hibiscus</taxon>
    </lineage>
</organism>
<proteinExistence type="predicted"/>
<keyword evidence="4" id="KW-1185">Reference proteome</keyword>
<name>A0ABR2NTZ2_9ROSI</name>
<dbReference type="EMBL" id="JBBPBN010000101">
    <property type="protein sequence ID" value="KAK8979440.1"/>
    <property type="molecule type" value="Genomic_DNA"/>
</dbReference>
<feature type="region of interest" description="Disordered" evidence="1">
    <location>
        <begin position="185"/>
        <end position="223"/>
    </location>
</feature>
<comment type="caution">
    <text evidence="3">The sequence shown here is derived from an EMBL/GenBank/DDBJ whole genome shotgun (WGS) entry which is preliminary data.</text>
</comment>
<feature type="region of interest" description="Disordered" evidence="1">
    <location>
        <begin position="328"/>
        <end position="510"/>
    </location>
</feature>
<feature type="compositionally biased region" description="Low complexity" evidence="1">
    <location>
        <begin position="196"/>
        <end position="205"/>
    </location>
</feature>
<protein>
    <recommendedName>
        <fullName evidence="2">PB1-like domain-containing protein</fullName>
    </recommendedName>
</protein>
<accession>A0ABR2NTZ2</accession>
<dbReference type="Proteomes" id="UP001396334">
    <property type="component" value="Unassembled WGS sequence"/>
</dbReference>
<dbReference type="Pfam" id="PF26130">
    <property type="entry name" value="PB1-like"/>
    <property type="match status" value="1"/>
</dbReference>
<feature type="compositionally biased region" description="Basic residues" evidence="1">
    <location>
        <begin position="287"/>
        <end position="296"/>
    </location>
</feature>
<reference evidence="3 4" key="1">
    <citation type="journal article" date="2024" name="G3 (Bethesda)">
        <title>Genome assembly of Hibiscus sabdariffa L. provides insights into metabolisms of medicinal natural products.</title>
        <authorList>
            <person name="Kim T."/>
        </authorList>
    </citation>
    <scope>NUCLEOTIDE SEQUENCE [LARGE SCALE GENOMIC DNA]</scope>
    <source>
        <strain evidence="3">TK-2024</strain>
        <tissue evidence="3">Old leaves</tissue>
    </source>
</reference>
<evidence type="ECO:0000313" key="3">
    <source>
        <dbReference type="EMBL" id="KAK8979440.1"/>
    </source>
</evidence>